<feature type="region of interest" description="Disordered" evidence="1">
    <location>
        <begin position="1"/>
        <end position="153"/>
    </location>
</feature>
<name>A0A5C3ERZ7_9BASI</name>
<dbReference type="EMBL" id="OOIP01000001">
    <property type="protein sequence ID" value="SPO35094.1"/>
    <property type="molecule type" value="Genomic_DNA"/>
</dbReference>
<protein>
    <submittedName>
        <fullName evidence="2">Uncharacterized protein</fullName>
    </submittedName>
</protein>
<feature type="compositionally biased region" description="Low complexity" evidence="1">
    <location>
        <begin position="91"/>
        <end position="105"/>
    </location>
</feature>
<reference evidence="2 3" key="1">
    <citation type="submission" date="2018-03" db="EMBL/GenBank/DDBJ databases">
        <authorList>
            <person name="Guldener U."/>
        </authorList>
    </citation>
    <scope>NUCLEOTIDE SEQUENCE [LARGE SCALE GENOMIC DNA]</scope>
    <source>
        <strain evidence="2 3">DAOM196992</strain>
    </source>
</reference>
<keyword evidence="3" id="KW-1185">Reference proteome</keyword>
<feature type="compositionally biased region" description="Low complexity" evidence="1">
    <location>
        <begin position="1"/>
        <end position="17"/>
    </location>
</feature>
<accession>A0A5C3ERZ7</accession>
<evidence type="ECO:0000256" key="1">
    <source>
        <dbReference type="SAM" id="MobiDB-lite"/>
    </source>
</evidence>
<dbReference type="Proteomes" id="UP000323386">
    <property type="component" value="Unassembled WGS sequence"/>
</dbReference>
<proteinExistence type="predicted"/>
<evidence type="ECO:0000313" key="3">
    <source>
        <dbReference type="Proteomes" id="UP000323386"/>
    </source>
</evidence>
<evidence type="ECO:0000313" key="2">
    <source>
        <dbReference type="EMBL" id="SPO35094.1"/>
    </source>
</evidence>
<organism evidence="2 3">
    <name type="scientific">Pseudozyma flocculosa</name>
    <dbReference type="NCBI Taxonomy" id="84751"/>
    <lineage>
        <taxon>Eukaryota</taxon>
        <taxon>Fungi</taxon>
        <taxon>Dikarya</taxon>
        <taxon>Basidiomycota</taxon>
        <taxon>Ustilaginomycotina</taxon>
        <taxon>Ustilaginomycetes</taxon>
        <taxon>Ustilaginales</taxon>
        <taxon>Ustilaginaceae</taxon>
        <taxon>Pseudozyma</taxon>
    </lineage>
</organism>
<feature type="compositionally biased region" description="Basic and acidic residues" evidence="1">
    <location>
        <begin position="122"/>
        <end position="132"/>
    </location>
</feature>
<dbReference type="AlphaFoldDB" id="A0A5C3ERZ7"/>
<sequence length="153" mass="15694">MEQRPAAARAAAAAQTGRARKADGASGGAEAPPGARRQVSGSKAQAGQARRALSPPPVGPTSRGLHPFDQPSPNNKVQRRQAAPRYGRSQGGTSPSSSSSSFPPGQAAHASGLLASAWGRLPEPRQDADLGKGGKQSTRPRVWSMGCVKRPAD</sequence>
<gene>
    <name evidence="2" type="ORF">PSFLO_00565</name>
</gene>